<evidence type="ECO:0000256" key="1">
    <source>
        <dbReference type="ARBA" id="ARBA00023015"/>
    </source>
</evidence>
<dbReference type="InterPro" id="IPR036390">
    <property type="entry name" value="WH_DNA-bd_sf"/>
</dbReference>
<dbReference type="PANTHER" id="PTHR43537:SF49">
    <property type="entry name" value="TRANSCRIPTIONAL REGULATORY PROTEIN"/>
    <property type="match status" value="1"/>
</dbReference>
<dbReference type="Gene3D" id="1.20.120.530">
    <property type="entry name" value="GntR ligand-binding domain-like"/>
    <property type="match status" value="1"/>
</dbReference>
<sequence length="222" mass="24557">MTSLEGETGDAPKRLHSAIIADQLEAEIIAGTLAGGSKLDELALTERFGVSRTPVREALHVLASRSLAERVPYRGVIVANITRERIDNLFETMSEIEATCGRLAAQRMTMSERAALEELHLSMAEMAENGRYDEYERANTDFHTAIFAGTHNEELIEVANGLRLKLAPFRKSQLRIAARMKKSNEEHTAIVTAILDSNAREAEKSLRRHLLSAAKAALSRMC</sequence>
<gene>
    <name evidence="5" type="ORF">DYI23_06730</name>
</gene>
<evidence type="ECO:0000256" key="3">
    <source>
        <dbReference type="ARBA" id="ARBA00023163"/>
    </source>
</evidence>
<dbReference type="InterPro" id="IPR036388">
    <property type="entry name" value="WH-like_DNA-bd_sf"/>
</dbReference>
<keyword evidence="2" id="KW-0238">DNA-binding</keyword>
<dbReference type="GO" id="GO:0003700">
    <property type="term" value="F:DNA-binding transcription factor activity"/>
    <property type="evidence" value="ECO:0007669"/>
    <property type="project" value="InterPro"/>
</dbReference>
<name>A0A944CCC4_9HYPH</name>
<dbReference type="InterPro" id="IPR011711">
    <property type="entry name" value="GntR_C"/>
</dbReference>
<dbReference type="GO" id="GO:0003677">
    <property type="term" value="F:DNA binding"/>
    <property type="evidence" value="ECO:0007669"/>
    <property type="project" value="UniProtKB-KW"/>
</dbReference>
<reference evidence="5" key="1">
    <citation type="submission" date="2018-08" db="EMBL/GenBank/DDBJ databases">
        <authorList>
            <person name="Jin W."/>
            <person name="Wang H."/>
            <person name="Yang Y."/>
            <person name="Li M."/>
            <person name="Liu J."/>
        </authorList>
    </citation>
    <scope>NUCLEOTIDE SEQUENCE</scope>
    <source>
        <strain evidence="5">AESS21</strain>
    </source>
</reference>
<dbReference type="AlphaFoldDB" id="A0A944CCC4"/>
<dbReference type="PROSITE" id="PS50949">
    <property type="entry name" value="HTH_GNTR"/>
    <property type="match status" value="1"/>
</dbReference>
<dbReference type="Pfam" id="PF00392">
    <property type="entry name" value="GntR"/>
    <property type="match status" value="1"/>
</dbReference>
<evidence type="ECO:0000259" key="4">
    <source>
        <dbReference type="PROSITE" id="PS50949"/>
    </source>
</evidence>
<organism evidence="5 6">
    <name type="scientific">Roseibium polysiphoniae</name>
    <dbReference type="NCBI Taxonomy" id="2571221"/>
    <lineage>
        <taxon>Bacteria</taxon>
        <taxon>Pseudomonadati</taxon>
        <taxon>Pseudomonadota</taxon>
        <taxon>Alphaproteobacteria</taxon>
        <taxon>Hyphomicrobiales</taxon>
        <taxon>Stappiaceae</taxon>
        <taxon>Roseibium</taxon>
    </lineage>
</organism>
<dbReference type="InterPro" id="IPR000524">
    <property type="entry name" value="Tscrpt_reg_HTH_GntR"/>
</dbReference>
<dbReference type="SMART" id="SM00895">
    <property type="entry name" value="FCD"/>
    <property type="match status" value="1"/>
</dbReference>
<evidence type="ECO:0000313" key="6">
    <source>
        <dbReference type="Proteomes" id="UP000705379"/>
    </source>
</evidence>
<dbReference type="PANTHER" id="PTHR43537">
    <property type="entry name" value="TRANSCRIPTIONAL REGULATOR, GNTR FAMILY"/>
    <property type="match status" value="1"/>
</dbReference>
<dbReference type="EMBL" id="QTKU01000001">
    <property type="protein sequence ID" value="MBS8259909.1"/>
    <property type="molecule type" value="Genomic_DNA"/>
</dbReference>
<evidence type="ECO:0000256" key="2">
    <source>
        <dbReference type="ARBA" id="ARBA00023125"/>
    </source>
</evidence>
<reference evidence="5" key="2">
    <citation type="journal article" date="2021" name="Microorganisms">
        <title>Bacterial Dimethylsulfoniopropionate Biosynthesis in the East China Sea.</title>
        <authorList>
            <person name="Liu J."/>
            <person name="Zhang Y."/>
            <person name="Liu J."/>
            <person name="Zhong H."/>
            <person name="Williams B.T."/>
            <person name="Zheng Y."/>
            <person name="Curson A.R.J."/>
            <person name="Sun C."/>
            <person name="Sun H."/>
            <person name="Song D."/>
            <person name="Wagner Mackenzie B."/>
            <person name="Bermejo Martinez A."/>
            <person name="Todd J.D."/>
            <person name="Zhang X.H."/>
        </authorList>
    </citation>
    <scope>NUCLEOTIDE SEQUENCE</scope>
    <source>
        <strain evidence="5">AESS21</strain>
    </source>
</reference>
<proteinExistence type="predicted"/>
<dbReference type="SMART" id="SM00345">
    <property type="entry name" value="HTH_GNTR"/>
    <property type="match status" value="1"/>
</dbReference>
<protein>
    <submittedName>
        <fullName evidence="5">GntR family transcriptional regulator</fullName>
    </submittedName>
</protein>
<dbReference type="Pfam" id="PF07729">
    <property type="entry name" value="FCD"/>
    <property type="match status" value="1"/>
</dbReference>
<dbReference type="SUPFAM" id="SSF48008">
    <property type="entry name" value="GntR ligand-binding domain-like"/>
    <property type="match status" value="1"/>
</dbReference>
<dbReference type="InterPro" id="IPR008920">
    <property type="entry name" value="TF_FadR/GntR_C"/>
</dbReference>
<dbReference type="Proteomes" id="UP000705379">
    <property type="component" value="Unassembled WGS sequence"/>
</dbReference>
<evidence type="ECO:0000313" key="5">
    <source>
        <dbReference type="EMBL" id="MBS8259909.1"/>
    </source>
</evidence>
<comment type="caution">
    <text evidence="5">The sequence shown here is derived from an EMBL/GenBank/DDBJ whole genome shotgun (WGS) entry which is preliminary data.</text>
</comment>
<accession>A0A944CCC4</accession>
<dbReference type="SUPFAM" id="SSF46785">
    <property type="entry name" value="Winged helix' DNA-binding domain"/>
    <property type="match status" value="1"/>
</dbReference>
<dbReference type="CDD" id="cd07377">
    <property type="entry name" value="WHTH_GntR"/>
    <property type="match status" value="1"/>
</dbReference>
<keyword evidence="3" id="KW-0804">Transcription</keyword>
<feature type="domain" description="HTH gntR-type" evidence="4">
    <location>
        <begin position="14"/>
        <end position="81"/>
    </location>
</feature>
<keyword evidence="1" id="KW-0805">Transcription regulation</keyword>
<dbReference type="Gene3D" id="1.10.10.10">
    <property type="entry name" value="Winged helix-like DNA-binding domain superfamily/Winged helix DNA-binding domain"/>
    <property type="match status" value="1"/>
</dbReference>
<dbReference type="RefSeq" id="WP_213215480.1">
    <property type="nucleotide sequence ID" value="NZ_QTKU01000001.1"/>
</dbReference>